<accession>A0A0D0DIY2</accession>
<evidence type="ECO:0000313" key="3">
    <source>
        <dbReference type="Proteomes" id="UP000054538"/>
    </source>
</evidence>
<dbReference type="SUPFAM" id="SSF54160">
    <property type="entry name" value="Chromo domain-like"/>
    <property type="match status" value="1"/>
</dbReference>
<gene>
    <name evidence="2" type="ORF">PAXRUDRAFT_93948</name>
</gene>
<dbReference type="AlphaFoldDB" id="A0A0D0DIY2"/>
<feature type="domain" description="Chromo" evidence="1">
    <location>
        <begin position="6"/>
        <end position="57"/>
    </location>
</feature>
<dbReference type="GO" id="GO:0006338">
    <property type="term" value="P:chromatin remodeling"/>
    <property type="evidence" value="ECO:0007669"/>
    <property type="project" value="UniProtKB-ARBA"/>
</dbReference>
<dbReference type="Proteomes" id="UP000054538">
    <property type="component" value="Unassembled WGS sequence"/>
</dbReference>
<dbReference type="InterPro" id="IPR016197">
    <property type="entry name" value="Chromo-like_dom_sf"/>
</dbReference>
<dbReference type="HOGENOM" id="CLU_3002127_0_0_1"/>
<sequence length="57" mass="7098">KGQPEQEIEEILDSRLHRDHLEYLVQWKGFPREKWEWIKSHKLMHAWDVVTDFHHAH</sequence>
<dbReference type="EMBL" id="KN825777">
    <property type="protein sequence ID" value="KIK81554.1"/>
    <property type="molecule type" value="Genomic_DNA"/>
</dbReference>
<dbReference type="Pfam" id="PF00385">
    <property type="entry name" value="Chromo"/>
    <property type="match status" value="1"/>
</dbReference>
<reference evidence="3" key="2">
    <citation type="submission" date="2015-01" db="EMBL/GenBank/DDBJ databases">
        <title>Evolutionary Origins and Diversification of the Mycorrhizal Mutualists.</title>
        <authorList>
            <consortium name="DOE Joint Genome Institute"/>
            <consortium name="Mycorrhizal Genomics Consortium"/>
            <person name="Kohler A."/>
            <person name="Kuo A."/>
            <person name="Nagy L.G."/>
            <person name="Floudas D."/>
            <person name="Copeland A."/>
            <person name="Barry K.W."/>
            <person name="Cichocki N."/>
            <person name="Veneault-Fourrey C."/>
            <person name="LaButti K."/>
            <person name="Lindquist E.A."/>
            <person name="Lipzen A."/>
            <person name="Lundell T."/>
            <person name="Morin E."/>
            <person name="Murat C."/>
            <person name="Riley R."/>
            <person name="Ohm R."/>
            <person name="Sun H."/>
            <person name="Tunlid A."/>
            <person name="Henrissat B."/>
            <person name="Grigoriev I.V."/>
            <person name="Hibbett D.S."/>
            <person name="Martin F."/>
        </authorList>
    </citation>
    <scope>NUCLEOTIDE SEQUENCE [LARGE SCALE GENOMIC DNA]</scope>
    <source>
        <strain evidence="3">Ve08.2h10</strain>
    </source>
</reference>
<evidence type="ECO:0000259" key="1">
    <source>
        <dbReference type="PROSITE" id="PS50013"/>
    </source>
</evidence>
<dbReference type="InParanoid" id="A0A0D0DIY2"/>
<protein>
    <recommendedName>
        <fullName evidence="1">Chromo domain-containing protein</fullName>
    </recommendedName>
</protein>
<name>A0A0D0DIY2_9AGAM</name>
<dbReference type="Gene3D" id="2.40.50.40">
    <property type="match status" value="1"/>
</dbReference>
<organism evidence="2 3">
    <name type="scientific">Paxillus rubicundulus Ve08.2h10</name>
    <dbReference type="NCBI Taxonomy" id="930991"/>
    <lineage>
        <taxon>Eukaryota</taxon>
        <taxon>Fungi</taxon>
        <taxon>Dikarya</taxon>
        <taxon>Basidiomycota</taxon>
        <taxon>Agaricomycotina</taxon>
        <taxon>Agaricomycetes</taxon>
        <taxon>Agaricomycetidae</taxon>
        <taxon>Boletales</taxon>
        <taxon>Paxilineae</taxon>
        <taxon>Paxillaceae</taxon>
        <taxon>Paxillus</taxon>
    </lineage>
</organism>
<dbReference type="PROSITE" id="PS50013">
    <property type="entry name" value="CHROMO_2"/>
    <property type="match status" value="1"/>
</dbReference>
<dbReference type="InterPro" id="IPR023780">
    <property type="entry name" value="Chromo_domain"/>
</dbReference>
<dbReference type="OrthoDB" id="2630497at2759"/>
<proteinExistence type="predicted"/>
<dbReference type="CDD" id="cd00024">
    <property type="entry name" value="CD_CSD"/>
    <property type="match status" value="1"/>
</dbReference>
<evidence type="ECO:0000313" key="2">
    <source>
        <dbReference type="EMBL" id="KIK81554.1"/>
    </source>
</evidence>
<keyword evidence="3" id="KW-1185">Reference proteome</keyword>
<feature type="non-terminal residue" evidence="2">
    <location>
        <position position="1"/>
    </location>
</feature>
<reference evidence="2 3" key="1">
    <citation type="submission" date="2014-04" db="EMBL/GenBank/DDBJ databases">
        <authorList>
            <consortium name="DOE Joint Genome Institute"/>
            <person name="Kuo A."/>
            <person name="Kohler A."/>
            <person name="Jargeat P."/>
            <person name="Nagy L.G."/>
            <person name="Floudas D."/>
            <person name="Copeland A."/>
            <person name="Barry K.W."/>
            <person name="Cichocki N."/>
            <person name="Veneault-Fourrey C."/>
            <person name="LaButti K."/>
            <person name="Lindquist E.A."/>
            <person name="Lipzen A."/>
            <person name="Lundell T."/>
            <person name="Morin E."/>
            <person name="Murat C."/>
            <person name="Sun H."/>
            <person name="Tunlid A."/>
            <person name="Henrissat B."/>
            <person name="Grigoriev I.V."/>
            <person name="Hibbett D.S."/>
            <person name="Martin F."/>
            <person name="Nordberg H.P."/>
            <person name="Cantor M.N."/>
            <person name="Hua S.X."/>
        </authorList>
    </citation>
    <scope>NUCLEOTIDE SEQUENCE [LARGE SCALE GENOMIC DNA]</scope>
    <source>
        <strain evidence="2 3">Ve08.2h10</strain>
    </source>
</reference>
<feature type="non-terminal residue" evidence="2">
    <location>
        <position position="57"/>
    </location>
</feature>
<dbReference type="InterPro" id="IPR000953">
    <property type="entry name" value="Chromo/chromo_shadow_dom"/>
</dbReference>